<gene>
    <name evidence="2" type="ORF">FGO68_gene9558</name>
</gene>
<dbReference type="AlphaFoldDB" id="A0A8J8SUN0"/>
<protein>
    <submittedName>
        <fullName evidence="2">Uncharacterized protein</fullName>
    </submittedName>
</protein>
<evidence type="ECO:0000313" key="3">
    <source>
        <dbReference type="Proteomes" id="UP000785679"/>
    </source>
</evidence>
<accession>A0A8J8SUN0</accession>
<keyword evidence="1" id="KW-0812">Transmembrane</keyword>
<feature type="transmembrane region" description="Helical" evidence="1">
    <location>
        <begin position="24"/>
        <end position="49"/>
    </location>
</feature>
<dbReference type="EMBL" id="RRYP01029770">
    <property type="protein sequence ID" value="TNV71492.1"/>
    <property type="molecule type" value="Genomic_DNA"/>
</dbReference>
<keyword evidence="3" id="KW-1185">Reference proteome</keyword>
<keyword evidence="1" id="KW-0472">Membrane</keyword>
<evidence type="ECO:0000256" key="1">
    <source>
        <dbReference type="SAM" id="Phobius"/>
    </source>
</evidence>
<organism evidence="2 3">
    <name type="scientific">Halteria grandinella</name>
    <dbReference type="NCBI Taxonomy" id="5974"/>
    <lineage>
        <taxon>Eukaryota</taxon>
        <taxon>Sar</taxon>
        <taxon>Alveolata</taxon>
        <taxon>Ciliophora</taxon>
        <taxon>Intramacronucleata</taxon>
        <taxon>Spirotrichea</taxon>
        <taxon>Stichotrichia</taxon>
        <taxon>Sporadotrichida</taxon>
        <taxon>Halteriidae</taxon>
        <taxon>Halteria</taxon>
    </lineage>
</organism>
<reference evidence="2" key="1">
    <citation type="submission" date="2019-06" db="EMBL/GenBank/DDBJ databases">
        <authorList>
            <person name="Zheng W."/>
        </authorList>
    </citation>
    <scope>NUCLEOTIDE SEQUENCE</scope>
    <source>
        <strain evidence="2">QDHG01</strain>
    </source>
</reference>
<name>A0A8J8SUN0_HALGN</name>
<keyword evidence="1" id="KW-1133">Transmembrane helix</keyword>
<evidence type="ECO:0000313" key="2">
    <source>
        <dbReference type="EMBL" id="TNV71492.1"/>
    </source>
</evidence>
<dbReference type="Proteomes" id="UP000785679">
    <property type="component" value="Unassembled WGS sequence"/>
</dbReference>
<comment type="caution">
    <text evidence="2">The sequence shown here is derived from an EMBL/GenBank/DDBJ whole genome shotgun (WGS) entry which is preliminary data.</text>
</comment>
<sequence length="110" mass="12694">MPLSSTDKFFILLLPLHDFGLLKIYFHPNLLCSLLLLSISSVICLSSFCRSSETLTSLRIPSIYCLVHHEVPLCNAICIVQSPLIILQPFFQRFHLFVYTYLHLKSFHLL</sequence>
<proteinExistence type="predicted"/>